<comment type="caution">
    <text evidence="3">The sequence shown here is derived from an EMBL/GenBank/DDBJ whole genome shotgun (WGS) entry which is preliminary data.</text>
</comment>
<evidence type="ECO:0000313" key="3">
    <source>
        <dbReference type="EMBL" id="GBP98357.1"/>
    </source>
</evidence>
<sequence length="186" mass="21382">MEHAQSQAFVLGFIQSCDKNQRLNKTTAQNEVESDSLDHSEKPEDNFSLWEDHQKLVRKNWKTSKTDGTISDELFIYLRSPVGRLDENPLDIWNNLKIQLPKLHIIAYKYLTMVRTSVPSERLFSKATQIVNQQHHRDCGGAGVTPGPAQTPRAPKPPPALMQDKERRSKLYKIYAAEDKNELPRM</sequence>
<proteinExistence type="predicted"/>
<evidence type="ECO:0000259" key="2">
    <source>
        <dbReference type="Pfam" id="PF05699"/>
    </source>
</evidence>
<feature type="domain" description="HAT C-terminal dimerisation" evidence="2">
    <location>
        <begin position="77"/>
        <end position="135"/>
    </location>
</feature>
<protein>
    <recommendedName>
        <fullName evidence="2">HAT C-terminal dimerisation domain-containing protein</fullName>
    </recommendedName>
</protein>
<evidence type="ECO:0000256" key="1">
    <source>
        <dbReference type="SAM" id="MobiDB-lite"/>
    </source>
</evidence>
<dbReference type="SUPFAM" id="SSF53098">
    <property type="entry name" value="Ribonuclease H-like"/>
    <property type="match status" value="1"/>
</dbReference>
<gene>
    <name evidence="3" type="ORF">EVAR_50558_1</name>
</gene>
<accession>A0A4C2AIC9</accession>
<dbReference type="OrthoDB" id="2438421at2759"/>
<dbReference type="EMBL" id="BGZK01003124">
    <property type="protein sequence ID" value="GBP98357.1"/>
    <property type="molecule type" value="Genomic_DNA"/>
</dbReference>
<name>A0A4C2AIC9_EUMVA</name>
<keyword evidence="4" id="KW-1185">Reference proteome</keyword>
<dbReference type="InterPro" id="IPR012337">
    <property type="entry name" value="RNaseH-like_sf"/>
</dbReference>
<dbReference type="Pfam" id="PF05699">
    <property type="entry name" value="Dimer_Tnp_hAT"/>
    <property type="match status" value="1"/>
</dbReference>
<dbReference type="Proteomes" id="UP000299102">
    <property type="component" value="Unassembled WGS sequence"/>
</dbReference>
<evidence type="ECO:0000313" key="4">
    <source>
        <dbReference type="Proteomes" id="UP000299102"/>
    </source>
</evidence>
<reference evidence="3 4" key="1">
    <citation type="journal article" date="2019" name="Commun. Biol.">
        <title>The bagworm genome reveals a unique fibroin gene that provides high tensile strength.</title>
        <authorList>
            <person name="Kono N."/>
            <person name="Nakamura H."/>
            <person name="Ohtoshi R."/>
            <person name="Tomita M."/>
            <person name="Numata K."/>
            <person name="Arakawa K."/>
        </authorList>
    </citation>
    <scope>NUCLEOTIDE SEQUENCE [LARGE SCALE GENOMIC DNA]</scope>
</reference>
<dbReference type="InterPro" id="IPR008906">
    <property type="entry name" value="HATC_C_dom"/>
</dbReference>
<dbReference type="GO" id="GO:0046983">
    <property type="term" value="F:protein dimerization activity"/>
    <property type="evidence" value="ECO:0007669"/>
    <property type="project" value="InterPro"/>
</dbReference>
<organism evidence="3 4">
    <name type="scientific">Eumeta variegata</name>
    <name type="common">Bagworm moth</name>
    <name type="synonym">Eumeta japonica</name>
    <dbReference type="NCBI Taxonomy" id="151549"/>
    <lineage>
        <taxon>Eukaryota</taxon>
        <taxon>Metazoa</taxon>
        <taxon>Ecdysozoa</taxon>
        <taxon>Arthropoda</taxon>
        <taxon>Hexapoda</taxon>
        <taxon>Insecta</taxon>
        <taxon>Pterygota</taxon>
        <taxon>Neoptera</taxon>
        <taxon>Endopterygota</taxon>
        <taxon>Lepidoptera</taxon>
        <taxon>Glossata</taxon>
        <taxon>Ditrysia</taxon>
        <taxon>Tineoidea</taxon>
        <taxon>Psychidae</taxon>
        <taxon>Oiketicinae</taxon>
        <taxon>Eumeta</taxon>
    </lineage>
</organism>
<feature type="region of interest" description="Disordered" evidence="1">
    <location>
        <begin position="138"/>
        <end position="165"/>
    </location>
</feature>
<dbReference type="AlphaFoldDB" id="A0A4C2AIC9"/>